<dbReference type="EMBL" id="ML994653">
    <property type="protein sequence ID" value="KAF2181355.1"/>
    <property type="molecule type" value="Genomic_DNA"/>
</dbReference>
<proteinExistence type="predicted"/>
<evidence type="ECO:0000313" key="1">
    <source>
        <dbReference type="EMBL" id="KAF2181355.1"/>
    </source>
</evidence>
<dbReference type="AlphaFoldDB" id="A0A6A6DQU3"/>
<reference evidence="1" key="1">
    <citation type="journal article" date="2020" name="Stud. Mycol.">
        <title>101 Dothideomycetes genomes: a test case for predicting lifestyles and emergence of pathogens.</title>
        <authorList>
            <person name="Haridas S."/>
            <person name="Albert R."/>
            <person name="Binder M."/>
            <person name="Bloem J."/>
            <person name="Labutti K."/>
            <person name="Salamov A."/>
            <person name="Andreopoulos B."/>
            <person name="Baker S."/>
            <person name="Barry K."/>
            <person name="Bills G."/>
            <person name="Bluhm B."/>
            <person name="Cannon C."/>
            <person name="Castanera R."/>
            <person name="Culley D."/>
            <person name="Daum C."/>
            <person name="Ezra D."/>
            <person name="Gonzalez J."/>
            <person name="Henrissat B."/>
            <person name="Kuo A."/>
            <person name="Liang C."/>
            <person name="Lipzen A."/>
            <person name="Lutzoni F."/>
            <person name="Magnuson J."/>
            <person name="Mondo S."/>
            <person name="Nolan M."/>
            <person name="Ohm R."/>
            <person name="Pangilinan J."/>
            <person name="Park H.-J."/>
            <person name="Ramirez L."/>
            <person name="Alfaro M."/>
            <person name="Sun H."/>
            <person name="Tritt A."/>
            <person name="Yoshinaga Y."/>
            <person name="Zwiers L.-H."/>
            <person name="Turgeon B."/>
            <person name="Goodwin S."/>
            <person name="Spatafora J."/>
            <person name="Crous P."/>
            <person name="Grigoriev I."/>
        </authorList>
    </citation>
    <scope>NUCLEOTIDE SEQUENCE</scope>
    <source>
        <strain evidence="1">CBS 207.26</strain>
    </source>
</reference>
<name>A0A6A6DQU3_9PEZI</name>
<gene>
    <name evidence="1" type="ORF">K469DRAFT_692197</name>
</gene>
<accession>A0A6A6DQU3</accession>
<dbReference type="OrthoDB" id="538223at2759"/>
<dbReference type="Proteomes" id="UP000800200">
    <property type="component" value="Unassembled WGS sequence"/>
</dbReference>
<protein>
    <submittedName>
        <fullName evidence="1">Uncharacterized protein</fullName>
    </submittedName>
</protein>
<evidence type="ECO:0000313" key="2">
    <source>
        <dbReference type="Proteomes" id="UP000800200"/>
    </source>
</evidence>
<sequence>MSSRPDLSIPRTAPVEQYHHSSRDTCSVALYTLTDLFDEELRKLRDESDYEQDFGEPGDNLLRAVYDYHLELGAQELFDPICLIVNMDWGDWKKWKGIPQDKDDGGDPGDDDDDDDDHIPIYVLDFVNAEQLIYKLELGGSYSIK</sequence>
<organism evidence="1 2">
    <name type="scientific">Zopfia rhizophila CBS 207.26</name>
    <dbReference type="NCBI Taxonomy" id="1314779"/>
    <lineage>
        <taxon>Eukaryota</taxon>
        <taxon>Fungi</taxon>
        <taxon>Dikarya</taxon>
        <taxon>Ascomycota</taxon>
        <taxon>Pezizomycotina</taxon>
        <taxon>Dothideomycetes</taxon>
        <taxon>Dothideomycetes incertae sedis</taxon>
        <taxon>Zopfiaceae</taxon>
        <taxon>Zopfia</taxon>
    </lineage>
</organism>
<keyword evidence="2" id="KW-1185">Reference proteome</keyword>